<evidence type="ECO:0000256" key="3">
    <source>
        <dbReference type="ARBA" id="ARBA00022552"/>
    </source>
</evidence>
<dbReference type="GO" id="GO:0006364">
    <property type="term" value="P:rRNA processing"/>
    <property type="evidence" value="ECO:0007669"/>
    <property type="project" value="UniProtKB-KW"/>
</dbReference>
<dbReference type="CDD" id="cd06145">
    <property type="entry name" value="REX1_like"/>
    <property type="match status" value="1"/>
</dbReference>
<feature type="domain" description="Exonuclease" evidence="9">
    <location>
        <begin position="338"/>
        <end position="498"/>
    </location>
</feature>
<evidence type="ECO:0000256" key="5">
    <source>
        <dbReference type="ARBA" id="ARBA00022801"/>
    </source>
</evidence>
<evidence type="ECO:0000259" key="9">
    <source>
        <dbReference type="SMART" id="SM00479"/>
    </source>
</evidence>
<comment type="caution">
    <text evidence="10">The sequence shown here is derived from an EMBL/GenBank/DDBJ whole genome shotgun (WGS) entry which is preliminary data.</text>
</comment>
<dbReference type="SUPFAM" id="SSF53098">
    <property type="entry name" value="Ribonuclease H-like"/>
    <property type="match status" value="1"/>
</dbReference>
<name>A0A1Q3ADG9_ZYGRO</name>
<evidence type="ECO:0000313" key="11">
    <source>
        <dbReference type="Proteomes" id="UP000187013"/>
    </source>
</evidence>
<reference evidence="10 11" key="1">
    <citation type="submission" date="2016-08" db="EMBL/GenBank/DDBJ databases">
        <title>Draft genome sequence of allopolyploid Zygosaccharomyces rouxii.</title>
        <authorList>
            <person name="Watanabe J."/>
            <person name="Uehara K."/>
            <person name="Mogi Y."/>
            <person name="Tsukioka Y."/>
        </authorList>
    </citation>
    <scope>NUCLEOTIDE SEQUENCE [LARGE SCALE GENOMIC DNA]</scope>
    <source>
        <strain evidence="10 11">NBRC 110957</strain>
    </source>
</reference>
<dbReference type="SMART" id="SM00479">
    <property type="entry name" value="EXOIII"/>
    <property type="match status" value="1"/>
</dbReference>
<comment type="similarity">
    <text evidence="2">Belongs to the REXO1/REXO3 family.</text>
</comment>
<dbReference type="InterPro" id="IPR036397">
    <property type="entry name" value="RNaseH_sf"/>
</dbReference>
<keyword evidence="5" id="KW-0378">Hydrolase</keyword>
<proteinExistence type="inferred from homology"/>
<dbReference type="PANTHER" id="PTHR12801">
    <property type="entry name" value="RNA EXONUCLEASE REXO1 / RECO3 FAMILY MEMBER-RELATED"/>
    <property type="match status" value="1"/>
</dbReference>
<organism evidence="10 11">
    <name type="scientific">Zygosaccharomyces rouxii</name>
    <dbReference type="NCBI Taxonomy" id="4956"/>
    <lineage>
        <taxon>Eukaryota</taxon>
        <taxon>Fungi</taxon>
        <taxon>Dikarya</taxon>
        <taxon>Ascomycota</taxon>
        <taxon>Saccharomycotina</taxon>
        <taxon>Saccharomycetes</taxon>
        <taxon>Saccharomycetales</taxon>
        <taxon>Saccharomycetaceae</taxon>
        <taxon>Zygosaccharomyces</taxon>
    </lineage>
</organism>
<dbReference type="GO" id="GO:0005634">
    <property type="term" value="C:nucleus"/>
    <property type="evidence" value="ECO:0007669"/>
    <property type="project" value="UniProtKB-SubCell"/>
</dbReference>
<dbReference type="AlphaFoldDB" id="A0A1Q3ADG9"/>
<evidence type="ECO:0000313" key="10">
    <source>
        <dbReference type="EMBL" id="GAV53806.1"/>
    </source>
</evidence>
<dbReference type="InterPro" id="IPR034922">
    <property type="entry name" value="REX1-like_exo"/>
</dbReference>
<evidence type="ECO:0000256" key="6">
    <source>
        <dbReference type="ARBA" id="ARBA00022839"/>
    </source>
</evidence>
<keyword evidence="4" id="KW-0540">Nuclease</keyword>
<dbReference type="GO" id="GO:0004527">
    <property type="term" value="F:exonuclease activity"/>
    <property type="evidence" value="ECO:0007669"/>
    <property type="project" value="UniProtKB-KW"/>
</dbReference>
<sequence>MDENYQDVALDEEASPAKKFGTRESKVAPETAPNFSDRVARLSISEDANTSQDIINGLRHSKVTKENRTDKRRRSSSAQSFNGSERNVMGEGNNGFKPDGSEERHESKQVIKKAKRETKKELKQEPHKEAATQGADVGSQKTSKRKKKKAMNAHGIISVEKLGSRTSSITDLREPMISCLHGKILDAGNLKIKNMPSVKKVITIFVPGLQSEDLGLPFGTSFKDVGPFQVKNSKLFANVSLTQNAEALPISAPGSKNSLYPAYNHFINRSLSKNERKTRYQELSTRKITINDLLMPLNVLIEHDYPIHPRLLDESSRQLNTNIETYVDTQRFDHDGSHIFALDCEMCLSAKGSVLTRVSIVGFDGNVVYDQLVKPDTPITDHLTKYSGITEEKLANVTTTLQDVQRDILNMISEDDVLIGHSLENDLNALKIRHPKIVDTSVIYEHRAGPPFRPALRHLASTHLNYNIQTGAEGGHNPVEDARACMDLVKMKIINGLTFGVSVTTENIFQKLSAAGISCLKLDDNAFKRRKTETVDDILPNFDAEVFESLKENINEHKFLVARLKGLALSRGYSYGISMRSDKDREEVPSELHSLEVLSRGLANLYEESPTGTMITIVSGNGDTRPYSKLMAELETIDKDQRTKARQERSGELEEAVSRARDGVAVFFFKQEALEA</sequence>
<dbReference type="InterPro" id="IPR013520">
    <property type="entry name" value="Ribonucl_H"/>
</dbReference>
<gene>
    <name evidence="10" type="ORF">ZYGR_0AK03080</name>
</gene>
<dbReference type="InterPro" id="IPR047021">
    <property type="entry name" value="REXO1/3/4-like"/>
</dbReference>
<dbReference type="OrthoDB" id="206335at2759"/>
<evidence type="ECO:0000256" key="2">
    <source>
        <dbReference type="ARBA" id="ARBA00006357"/>
    </source>
</evidence>
<dbReference type="PANTHER" id="PTHR12801:SF115">
    <property type="entry name" value="FI18136P1-RELATED"/>
    <property type="match status" value="1"/>
</dbReference>
<feature type="compositionally biased region" description="Polar residues" evidence="8">
    <location>
        <begin position="76"/>
        <end position="85"/>
    </location>
</feature>
<dbReference type="GO" id="GO:0003676">
    <property type="term" value="F:nucleic acid binding"/>
    <property type="evidence" value="ECO:0007669"/>
    <property type="project" value="InterPro"/>
</dbReference>
<evidence type="ECO:0000256" key="7">
    <source>
        <dbReference type="ARBA" id="ARBA00023242"/>
    </source>
</evidence>
<dbReference type="FunFam" id="3.30.420.10:FF:000019">
    <property type="entry name" value="RNA exonuclease NEF-sp"/>
    <property type="match status" value="1"/>
</dbReference>
<feature type="compositionally biased region" description="Basic and acidic residues" evidence="8">
    <location>
        <begin position="99"/>
        <end position="109"/>
    </location>
</feature>
<keyword evidence="7" id="KW-0539">Nucleus</keyword>
<keyword evidence="6" id="KW-0269">Exonuclease</keyword>
<dbReference type="Proteomes" id="UP000187013">
    <property type="component" value="Unassembled WGS sequence"/>
</dbReference>
<comment type="subcellular location">
    <subcellularLocation>
        <location evidence="1">Nucleus</location>
    </subcellularLocation>
</comment>
<keyword evidence="3" id="KW-0698">rRNA processing</keyword>
<protein>
    <recommendedName>
        <fullName evidence="9">Exonuclease domain-containing protein</fullName>
    </recommendedName>
</protein>
<feature type="compositionally biased region" description="Acidic residues" evidence="8">
    <location>
        <begin position="1"/>
        <end position="14"/>
    </location>
</feature>
<feature type="compositionally biased region" description="Basic and acidic residues" evidence="8">
    <location>
        <begin position="118"/>
        <end position="130"/>
    </location>
</feature>
<dbReference type="EMBL" id="BDGX01000037">
    <property type="protein sequence ID" value="GAV53806.1"/>
    <property type="molecule type" value="Genomic_DNA"/>
</dbReference>
<evidence type="ECO:0000256" key="1">
    <source>
        <dbReference type="ARBA" id="ARBA00004123"/>
    </source>
</evidence>
<evidence type="ECO:0000256" key="8">
    <source>
        <dbReference type="SAM" id="MobiDB-lite"/>
    </source>
</evidence>
<feature type="compositionally biased region" description="Basic residues" evidence="8">
    <location>
        <begin position="142"/>
        <end position="151"/>
    </location>
</feature>
<evidence type="ECO:0000256" key="4">
    <source>
        <dbReference type="ARBA" id="ARBA00022722"/>
    </source>
</evidence>
<feature type="region of interest" description="Disordered" evidence="8">
    <location>
        <begin position="1"/>
        <end position="152"/>
    </location>
</feature>
<dbReference type="Gene3D" id="3.30.420.10">
    <property type="entry name" value="Ribonuclease H-like superfamily/Ribonuclease H"/>
    <property type="match status" value="1"/>
</dbReference>
<dbReference type="InterPro" id="IPR012337">
    <property type="entry name" value="RNaseH-like_sf"/>
</dbReference>
<accession>A0A1Q3ADG9</accession>
<dbReference type="Pfam" id="PF00929">
    <property type="entry name" value="RNase_T"/>
    <property type="match status" value="1"/>
</dbReference>